<dbReference type="EMBL" id="JARIHO010000019">
    <property type="protein sequence ID" value="KAJ7347512.1"/>
    <property type="molecule type" value="Genomic_DNA"/>
</dbReference>
<keyword evidence="3" id="KW-1185">Reference proteome</keyword>
<organism evidence="2 3">
    <name type="scientific">Mycena albidolilacea</name>
    <dbReference type="NCBI Taxonomy" id="1033008"/>
    <lineage>
        <taxon>Eukaryota</taxon>
        <taxon>Fungi</taxon>
        <taxon>Dikarya</taxon>
        <taxon>Basidiomycota</taxon>
        <taxon>Agaricomycotina</taxon>
        <taxon>Agaricomycetes</taxon>
        <taxon>Agaricomycetidae</taxon>
        <taxon>Agaricales</taxon>
        <taxon>Marasmiineae</taxon>
        <taxon>Mycenaceae</taxon>
        <taxon>Mycena</taxon>
    </lineage>
</organism>
<comment type="caution">
    <text evidence="2">The sequence shown here is derived from an EMBL/GenBank/DDBJ whole genome shotgun (WGS) entry which is preliminary data.</text>
</comment>
<evidence type="ECO:0000313" key="2">
    <source>
        <dbReference type="EMBL" id="KAJ7347512.1"/>
    </source>
</evidence>
<sequence length="315" mass="34446">MAAPFIFVPEANASTPYAPYQNLYYPSPQAAHTPVLPPASLLGTPNAFNPNGVLWPDEGEQYQSAYVPPRQRTLSWTGPKPSSGSPFLAPTAPAFLQSQPFKRGHKKAHSWSNTPAWVNNVNLNPYISTAAPPAVQLIHPFLNGEAPSPAFYFDLAPAAIHPMRVVSMRPFSGTPLTTAELYEPAFHPPLSKLRIAHPLLPLWPIDLALPAGAQAPPITLMDVLVTLHRALHTRISQADWSTLHGRGDAEARVTHAFATRCRAEALRSGAMAGQLRDREIVLRNQGVLRVDFLQGKTLFKGLLRHPEGWVELVTA</sequence>
<dbReference type="Proteomes" id="UP001218218">
    <property type="component" value="Unassembled WGS sequence"/>
</dbReference>
<feature type="domain" description="DUF6699" evidence="1">
    <location>
        <begin position="176"/>
        <end position="304"/>
    </location>
</feature>
<accession>A0AAD7EQP3</accession>
<protein>
    <recommendedName>
        <fullName evidence="1">DUF6699 domain-containing protein</fullName>
    </recommendedName>
</protein>
<dbReference type="AlphaFoldDB" id="A0AAD7EQP3"/>
<dbReference type="Pfam" id="PF20415">
    <property type="entry name" value="DUF6699"/>
    <property type="match status" value="1"/>
</dbReference>
<evidence type="ECO:0000313" key="3">
    <source>
        <dbReference type="Proteomes" id="UP001218218"/>
    </source>
</evidence>
<evidence type="ECO:0000259" key="1">
    <source>
        <dbReference type="Pfam" id="PF20415"/>
    </source>
</evidence>
<reference evidence="2" key="1">
    <citation type="submission" date="2023-03" db="EMBL/GenBank/DDBJ databases">
        <title>Massive genome expansion in bonnet fungi (Mycena s.s.) driven by repeated elements and novel gene families across ecological guilds.</title>
        <authorList>
            <consortium name="Lawrence Berkeley National Laboratory"/>
            <person name="Harder C.B."/>
            <person name="Miyauchi S."/>
            <person name="Viragh M."/>
            <person name="Kuo A."/>
            <person name="Thoen E."/>
            <person name="Andreopoulos B."/>
            <person name="Lu D."/>
            <person name="Skrede I."/>
            <person name="Drula E."/>
            <person name="Henrissat B."/>
            <person name="Morin E."/>
            <person name="Kohler A."/>
            <person name="Barry K."/>
            <person name="LaButti K."/>
            <person name="Morin E."/>
            <person name="Salamov A."/>
            <person name="Lipzen A."/>
            <person name="Mereny Z."/>
            <person name="Hegedus B."/>
            <person name="Baldrian P."/>
            <person name="Stursova M."/>
            <person name="Weitz H."/>
            <person name="Taylor A."/>
            <person name="Grigoriev I.V."/>
            <person name="Nagy L.G."/>
            <person name="Martin F."/>
            <person name="Kauserud H."/>
        </authorList>
    </citation>
    <scope>NUCLEOTIDE SEQUENCE</scope>
    <source>
        <strain evidence="2">CBHHK002</strain>
    </source>
</reference>
<proteinExistence type="predicted"/>
<gene>
    <name evidence="2" type="ORF">DFH08DRAFT_161387</name>
</gene>
<name>A0AAD7EQP3_9AGAR</name>
<dbReference type="InterPro" id="IPR046522">
    <property type="entry name" value="DUF6699"/>
</dbReference>